<gene>
    <name evidence="1" type="ORF">SAMN05216225_10578</name>
</gene>
<sequence>MKVWYASYGSNISEDRFLCYITGDTPPGSTKAERGCRDNTRPMDSAEVNMPYPLYFAKKRSKWGEGGVAFIDHKKSEAANATVGKMYLITDEQFADVVAQENNQSTMDIDLEKVIRNGHLKIRPGWYGRIIYLGEENGYPIFTFTNNEPMNVQELNKPAIPYIRTIANGMLDLGYDQQQVVDYFLTKNGIVGEFSEETLWSYIFDE</sequence>
<evidence type="ECO:0000313" key="1">
    <source>
        <dbReference type="EMBL" id="SHG74966.1"/>
    </source>
</evidence>
<dbReference type="OrthoDB" id="8538589at2"/>
<protein>
    <recommendedName>
        <fullName evidence="3">Histone deacetylase</fullName>
    </recommendedName>
</protein>
<reference evidence="1 2" key="1">
    <citation type="submission" date="2016-11" db="EMBL/GenBank/DDBJ databases">
        <authorList>
            <person name="Jaros S."/>
            <person name="Januszkiewicz K."/>
            <person name="Wedrychowicz H."/>
        </authorList>
    </citation>
    <scope>NUCLEOTIDE SEQUENCE [LARGE SCALE GENOMIC DNA]</scope>
    <source>
        <strain evidence="1 2">IBRC-M 10683</strain>
    </source>
</reference>
<evidence type="ECO:0000313" key="2">
    <source>
        <dbReference type="Proteomes" id="UP000183988"/>
    </source>
</evidence>
<dbReference type="AlphaFoldDB" id="A0A1M5MCH0"/>
<name>A0A1M5MCH0_9BACI</name>
<dbReference type="EMBL" id="FQVW01000057">
    <property type="protein sequence ID" value="SHG74966.1"/>
    <property type="molecule type" value="Genomic_DNA"/>
</dbReference>
<dbReference type="STRING" id="930117.SAMN05216225_10578"/>
<keyword evidence="2" id="KW-1185">Reference proteome</keyword>
<accession>A0A1M5MCH0</accession>
<organism evidence="1 2">
    <name type="scientific">Ornithinibacillus halophilus</name>
    <dbReference type="NCBI Taxonomy" id="930117"/>
    <lineage>
        <taxon>Bacteria</taxon>
        <taxon>Bacillati</taxon>
        <taxon>Bacillota</taxon>
        <taxon>Bacilli</taxon>
        <taxon>Bacillales</taxon>
        <taxon>Bacillaceae</taxon>
        <taxon>Ornithinibacillus</taxon>
    </lineage>
</organism>
<dbReference type="RefSeq" id="WP_072891818.1">
    <property type="nucleotide sequence ID" value="NZ_FQVW01000057.1"/>
</dbReference>
<dbReference type="Proteomes" id="UP000183988">
    <property type="component" value="Unassembled WGS sequence"/>
</dbReference>
<evidence type="ECO:0008006" key="3">
    <source>
        <dbReference type="Google" id="ProtNLM"/>
    </source>
</evidence>
<dbReference type="Gene3D" id="3.10.490.10">
    <property type="entry name" value="Gamma-glutamyl cyclotransferase-like"/>
    <property type="match status" value="1"/>
</dbReference>
<proteinExistence type="predicted"/>